<comment type="similarity">
    <text evidence="2">Belongs to the TMEM208 family.</text>
</comment>
<evidence type="ECO:0000256" key="6">
    <source>
        <dbReference type="ARBA" id="ARBA00022989"/>
    </source>
</evidence>
<keyword evidence="5" id="KW-0256">Endoplasmic reticulum</keyword>
<evidence type="ECO:0000256" key="3">
    <source>
        <dbReference type="ARBA" id="ARBA00015033"/>
    </source>
</evidence>
<proteinExistence type="inferred from homology"/>
<evidence type="ECO:0000313" key="10">
    <source>
        <dbReference type="Proteomes" id="UP001627154"/>
    </source>
</evidence>
<dbReference type="PANTHER" id="PTHR13505:SF7">
    <property type="entry name" value="TRANSMEMBRANE PROTEIN 208"/>
    <property type="match status" value="1"/>
</dbReference>
<dbReference type="PANTHER" id="PTHR13505">
    <property type="entry name" value="TRANSMEMBRANE PROTEIN 208"/>
    <property type="match status" value="1"/>
</dbReference>
<dbReference type="Pfam" id="PF05620">
    <property type="entry name" value="TMEM208_SND2"/>
    <property type="match status" value="1"/>
</dbReference>
<dbReference type="EMBL" id="JBJJXI010000108">
    <property type="protein sequence ID" value="KAL3391712.1"/>
    <property type="molecule type" value="Genomic_DNA"/>
</dbReference>
<protein>
    <recommendedName>
        <fullName evidence="3">Transmembrane protein 208</fullName>
    </recommendedName>
</protein>
<evidence type="ECO:0000256" key="2">
    <source>
        <dbReference type="ARBA" id="ARBA00009950"/>
    </source>
</evidence>
<dbReference type="AlphaFoldDB" id="A0ABD2WFK1"/>
<dbReference type="GO" id="GO:0005789">
    <property type="term" value="C:endoplasmic reticulum membrane"/>
    <property type="evidence" value="ECO:0007669"/>
    <property type="project" value="UniProtKB-SubCell"/>
</dbReference>
<evidence type="ECO:0000256" key="1">
    <source>
        <dbReference type="ARBA" id="ARBA00004477"/>
    </source>
</evidence>
<dbReference type="Proteomes" id="UP001627154">
    <property type="component" value="Unassembled WGS sequence"/>
</dbReference>
<keyword evidence="7" id="KW-0472">Membrane</keyword>
<keyword evidence="10" id="KW-1185">Reference proteome</keyword>
<evidence type="ECO:0000256" key="8">
    <source>
        <dbReference type="SAM" id="MobiDB-lite"/>
    </source>
</evidence>
<evidence type="ECO:0000313" key="9">
    <source>
        <dbReference type="EMBL" id="KAL3391712.1"/>
    </source>
</evidence>
<evidence type="ECO:0000256" key="4">
    <source>
        <dbReference type="ARBA" id="ARBA00022692"/>
    </source>
</evidence>
<keyword evidence="4" id="KW-0812">Transmembrane</keyword>
<dbReference type="InterPro" id="IPR008506">
    <property type="entry name" value="SND2/TMEM208"/>
</dbReference>
<evidence type="ECO:0000256" key="7">
    <source>
        <dbReference type="ARBA" id="ARBA00023136"/>
    </source>
</evidence>
<gene>
    <name evidence="9" type="ORF">TKK_013630</name>
</gene>
<comment type="subcellular location">
    <subcellularLocation>
        <location evidence="1">Endoplasmic reticulum membrane</location>
        <topology evidence="1">Multi-pass membrane protein</topology>
    </subcellularLocation>
</comment>
<name>A0ABD2WFK1_9HYME</name>
<comment type="caution">
    <text evidence="9">The sequence shown here is derived from an EMBL/GenBank/DDBJ whole genome shotgun (WGS) entry which is preliminary data.</text>
</comment>
<feature type="compositionally biased region" description="Polar residues" evidence="8">
    <location>
        <begin position="10"/>
        <end position="19"/>
    </location>
</feature>
<keyword evidence="6" id="KW-1133">Transmembrane helix</keyword>
<reference evidence="9 10" key="1">
    <citation type="journal article" date="2024" name="bioRxiv">
        <title>A reference genome for Trichogramma kaykai: A tiny desert-dwelling parasitoid wasp with competing sex-ratio distorters.</title>
        <authorList>
            <person name="Culotta J."/>
            <person name="Lindsey A.R."/>
        </authorList>
    </citation>
    <scope>NUCLEOTIDE SEQUENCE [LARGE SCALE GENOMIC DNA]</scope>
    <source>
        <strain evidence="9 10">KSX58</strain>
    </source>
</reference>
<sequence>MVLDGRISGNPPTKSTKQATRGAKQIVEENESTINFYRNMLLSSTVIHLLVTYIFFQFDALTIGLGLMSGAISATGFFGMKWMATPKYSESGQLLDTGIDLNMEGGVAEHLKDLIILTASIEMLSFVSNYFWLLWIAAPARVFYMLWKNFIGPWIFAPAPEANAEVIDKKQKKLERKERRMQAKPGSMRSF</sequence>
<organism evidence="9 10">
    <name type="scientific">Trichogramma kaykai</name>
    <dbReference type="NCBI Taxonomy" id="54128"/>
    <lineage>
        <taxon>Eukaryota</taxon>
        <taxon>Metazoa</taxon>
        <taxon>Ecdysozoa</taxon>
        <taxon>Arthropoda</taxon>
        <taxon>Hexapoda</taxon>
        <taxon>Insecta</taxon>
        <taxon>Pterygota</taxon>
        <taxon>Neoptera</taxon>
        <taxon>Endopterygota</taxon>
        <taxon>Hymenoptera</taxon>
        <taxon>Apocrita</taxon>
        <taxon>Proctotrupomorpha</taxon>
        <taxon>Chalcidoidea</taxon>
        <taxon>Trichogrammatidae</taxon>
        <taxon>Trichogramma</taxon>
    </lineage>
</organism>
<accession>A0ABD2WFK1</accession>
<evidence type="ECO:0000256" key="5">
    <source>
        <dbReference type="ARBA" id="ARBA00022824"/>
    </source>
</evidence>
<feature type="region of interest" description="Disordered" evidence="8">
    <location>
        <begin position="1"/>
        <end position="23"/>
    </location>
</feature>